<sequence>MFEYQAHRQRSADIIRRAEQERLARQLIRTRRAARRTAAEHSGHAEHAEHAETTETTAEPEAEARTTRPHREGLFPAVR</sequence>
<evidence type="ECO:0000313" key="2">
    <source>
        <dbReference type="EMBL" id="AZS84932.1"/>
    </source>
</evidence>
<dbReference type="Proteomes" id="UP000501753">
    <property type="component" value="Chromosome"/>
</dbReference>
<feature type="region of interest" description="Disordered" evidence="1">
    <location>
        <begin position="31"/>
        <end position="79"/>
    </location>
</feature>
<dbReference type="Proteomes" id="UP000271291">
    <property type="component" value="Chromosome"/>
</dbReference>
<accession>A0A3Q9KUR1</accession>
<dbReference type="AlphaFoldDB" id="A0A3Q9KUR1"/>
<organism evidence="2 4">
    <name type="scientific">Streptomyces griseoviridis</name>
    <dbReference type="NCBI Taxonomy" id="45398"/>
    <lineage>
        <taxon>Bacteria</taxon>
        <taxon>Bacillati</taxon>
        <taxon>Actinomycetota</taxon>
        <taxon>Actinomycetes</taxon>
        <taxon>Kitasatosporales</taxon>
        <taxon>Streptomycetaceae</taxon>
        <taxon>Streptomyces</taxon>
    </lineage>
</organism>
<dbReference type="EMBL" id="CP034687">
    <property type="protein sequence ID" value="AZS84932.1"/>
    <property type="molecule type" value="Genomic_DNA"/>
</dbReference>
<reference evidence="2 4" key="2">
    <citation type="submission" date="2018-12" db="EMBL/GenBank/DDBJ databases">
        <title>Streptomyces griseoviridis F1-27 complete genome.</title>
        <authorList>
            <person name="Mariita R.M."/>
            <person name="Sello J.K."/>
        </authorList>
    </citation>
    <scope>NUCLEOTIDE SEQUENCE [LARGE SCALE GENOMIC DNA]</scope>
    <source>
        <strain evidence="2 4">F1-27</strain>
    </source>
</reference>
<feature type="compositionally biased region" description="Basic and acidic residues" evidence="1">
    <location>
        <begin position="62"/>
        <end position="73"/>
    </location>
</feature>
<reference evidence="3 5" key="1">
    <citation type="submission" date="2018-04" db="EMBL/GenBank/DDBJ databases">
        <title>Complete genome sequences of Streptomyces griseoviridis K61 and characterization of antagonistic properties of biological control agents.</title>
        <authorList>
            <person name="Mariita R.M."/>
            <person name="Sello J.K."/>
        </authorList>
    </citation>
    <scope>NUCLEOTIDE SEQUENCE [LARGE SCALE GENOMIC DNA]</scope>
    <source>
        <strain evidence="3 5">K61</strain>
    </source>
</reference>
<dbReference type="EMBL" id="CP029078">
    <property type="protein sequence ID" value="QCN88215.1"/>
    <property type="molecule type" value="Genomic_DNA"/>
</dbReference>
<evidence type="ECO:0000313" key="4">
    <source>
        <dbReference type="Proteomes" id="UP000271291"/>
    </source>
</evidence>
<dbReference type="KEGG" id="sgd:ELQ87_12040"/>
<proteinExistence type="predicted"/>
<name>A0A3Q9KUR1_STRGD</name>
<gene>
    <name evidence="3" type="ORF">DDJ31_27265</name>
    <name evidence="2" type="ORF">ELQ87_12040</name>
</gene>
<feature type="compositionally biased region" description="Basic and acidic residues" evidence="1">
    <location>
        <begin position="37"/>
        <end position="53"/>
    </location>
</feature>
<dbReference type="RefSeq" id="WP_127177816.1">
    <property type="nucleotide sequence ID" value="NZ_CP029078.1"/>
</dbReference>
<evidence type="ECO:0000313" key="3">
    <source>
        <dbReference type="EMBL" id="QCN88215.1"/>
    </source>
</evidence>
<protein>
    <submittedName>
        <fullName evidence="2">Uncharacterized protein</fullName>
    </submittedName>
</protein>
<evidence type="ECO:0000256" key="1">
    <source>
        <dbReference type="SAM" id="MobiDB-lite"/>
    </source>
</evidence>
<keyword evidence="5" id="KW-1185">Reference proteome</keyword>
<evidence type="ECO:0000313" key="5">
    <source>
        <dbReference type="Proteomes" id="UP000501753"/>
    </source>
</evidence>